<evidence type="ECO:0000313" key="3">
    <source>
        <dbReference type="Proteomes" id="UP000199370"/>
    </source>
</evidence>
<evidence type="ECO:0000259" key="1">
    <source>
        <dbReference type="PROSITE" id="PS50157"/>
    </source>
</evidence>
<protein>
    <recommendedName>
        <fullName evidence="1">C2H2-type domain-containing protein</fullName>
    </recommendedName>
</protein>
<dbReference type="InterPro" id="IPR013087">
    <property type="entry name" value="Znf_C2H2_type"/>
</dbReference>
<dbReference type="InterPro" id="IPR055552">
    <property type="entry name" value="DUF7128"/>
</dbReference>
<organism evidence="2 3">
    <name type="scientific">Haloarchaeobius iranensis</name>
    <dbReference type="NCBI Taxonomy" id="996166"/>
    <lineage>
        <taxon>Archaea</taxon>
        <taxon>Methanobacteriati</taxon>
        <taxon>Methanobacteriota</taxon>
        <taxon>Stenosarchaea group</taxon>
        <taxon>Halobacteria</taxon>
        <taxon>Halobacteriales</taxon>
        <taxon>Halorubellaceae</taxon>
        <taxon>Haloarchaeobius</taxon>
    </lineage>
</organism>
<accession>A0A1G9UJY3</accession>
<dbReference type="AlphaFoldDB" id="A0A1G9UJY3"/>
<evidence type="ECO:0000313" key="2">
    <source>
        <dbReference type="EMBL" id="SDM60173.1"/>
    </source>
</evidence>
<keyword evidence="3" id="KW-1185">Reference proteome</keyword>
<dbReference type="EMBL" id="FNIA01000004">
    <property type="protein sequence ID" value="SDM60173.1"/>
    <property type="molecule type" value="Genomic_DNA"/>
</dbReference>
<dbReference type="PROSITE" id="PS50157">
    <property type="entry name" value="ZINC_FINGER_C2H2_2"/>
    <property type="match status" value="1"/>
</dbReference>
<gene>
    <name evidence="2" type="ORF">SAMN05192554_104166</name>
</gene>
<reference evidence="2 3" key="1">
    <citation type="submission" date="2016-10" db="EMBL/GenBank/DDBJ databases">
        <authorList>
            <person name="de Groot N.N."/>
        </authorList>
    </citation>
    <scope>NUCLEOTIDE SEQUENCE [LARGE SCALE GENOMIC DNA]</scope>
    <source>
        <strain evidence="3">EB21,IBRC-M 10013,KCTC 4048</strain>
    </source>
</reference>
<proteinExistence type="predicted"/>
<name>A0A1G9UJY3_9EURY</name>
<dbReference type="Pfam" id="PF23447">
    <property type="entry name" value="DUF7128"/>
    <property type="match status" value="1"/>
</dbReference>
<feature type="domain" description="C2H2-type" evidence="1">
    <location>
        <begin position="13"/>
        <end position="40"/>
    </location>
</feature>
<dbReference type="RefSeq" id="WP_281241450.1">
    <property type="nucleotide sequence ID" value="NZ_FNIA01000004.1"/>
</dbReference>
<sequence length="44" mass="5047">MVATTQRDGETWYECEDCGLLFDDRDDARMHESDCDGGDPSYIQ</sequence>
<dbReference type="Proteomes" id="UP000199370">
    <property type="component" value="Unassembled WGS sequence"/>
</dbReference>